<evidence type="ECO:0000313" key="7">
    <source>
        <dbReference type="EMBL" id="CAB9523557.1"/>
    </source>
</evidence>
<comment type="caution">
    <text evidence="7">The sequence shown here is derived from an EMBL/GenBank/DDBJ whole genome shotgun (WGS) entry which is preliminary data.</text>
</comment>
<dbReference type="InterPro" id="IPR014729">
    <property type="entry name" value="Rossmann-like_a/b/a_fold"/>
</dbReference>
<dbReference type="OrthoDB" id="686384at2759"/>
<reference evidence="7" key="1">
    <citation type="submission" date="2020-06" db="EMBL/GenBank/DDBJ databases">
        <authorList>
            <consortium name="Plant Systems Biology data submission"/>
        </authorList>
    </citation>
    <scope>NUCLEOTIDE SEQUENCE</scope>
    <source>
        <strain evidence="7">D6</strain>
    </source>
</reference>
<dbReference type="EMBL" id="CAICTM010001429">
    <property type="protein sequence ID" value="CAB9523557.1"/>
    <property type="molecule type" value="Genomic_DNA"/>
</dbReference>
<evidence type="ECO:0000256" key="1">
    <source>
        <dbReference type="ARBA" id="ARBA00012089"/>
    </source>
</evidence>
<dbReference type="Gene3D" id="3.90.1490.10">
    <property type="entry name" value="putative n-type atp pyrophosphatase, domain 2"/>
    <property type="match status" value="1"/>
</dbReference>
<keyword evidence="7" id="KW-0067">ATP-binding</keyword>
<dbReference type="GO" id="GO:0005524">
    <property type="term" value="F:ATP binding"/>
    <property type="evidence" value="ECO:0007669"/>
    <property type="project" value="UniProtKB-KW"/>
</dbReference>
<dbReference type="SUPFAM" id="SSF52402">
    <property type="entry name" value="Adenine nucleotide alpha hydrolases-like"/>
    <property type="match status" value="1"/>
</dbReference>
<evidence type="ECO:0000256" key="4">
    <source>
        <dbReference type="ARBA" id="ARBA00031552"/>
    </source>
</evidence>
<accession>A0A9N8HSD5</accession>
<comment type="catalytic activity">
    <reaction evidence="5">
        <text>diphthine-[translation elongation factor 2] + NH4(+) + ATP = diphthamide-[translation elongation factor 2] + AMP + diphosphate + H(+)</text>
        <dbReference type="Rhea" id="RHEA:19753"/>
        <dbReference type="Rhea" id="RHEA-COMP:10172"/>
        <dbReference type="Rhea" id="RHEA-COMP:10174"/>
        <dbReference type="ChEBI" id="CHEBI:15378"/>
        <dbReference type="ChEBI" id="CHEBI:16692"/>
        <dbReference type="ChEBI" id="CHEBI:28938"/>
        <dbReference type="ChEBI" id="CHEBI:30616"/>
        <dbReference type="ChEBI" id="CHEBI:33019"/>
        <dbReference type="ChEBI" id="CHEBI:82696"/>
        <dbReference type="ChEBI" id="CHEBI:456215"/>
        <dbReference type="EC" id="6.3.1.14"/>
    </reaction>
</comment>
<proteinExistence type="predicted"/>
<keyword evidence="8" id="KW-1185">Reference proteome</keyword>
<evidence type="ECO:0000259" key="6">
    <source>
        <dbReference type="Pfam" id="PF01902"/>
    </source>
</evidence>
<dbReference type="GO" id="GO:0017178">
    <property type="term" value="F:diphthine-ammonia ligase activity"/>
    <property type="evidence" value="ECO:0007669"/>
    <property type="project" value="UniProtKB-EC"/>
</dbReference>
<dbReference type="Gene3D" id="3.40.50.620">
    <property type="entry name" value="HUPs"/>
    <property type="match status" value="1"/>
</dbReference>
<evidence type="ECO:0000256" key="3">
    <source>
        <dbReference type="ARBA" id="ARBA00029814"/>
    </source>
</evidence>
<dbReference type="Proteomes" id="UP001153069">
    <property type="component" value="Unassembled WGS sequence"/>
</dbReference>
<protein>
    <recommendedName>
        <fullName evidence="2">Diphthine--ammonia ligase</fullName>
        <ecNumber evidence="1">6.3.1.14</ecNumber>
    </recommendedName>
    <alternativeName>
        <fullName evidence="3">Diphthamide synthase</fullName>
    </alternativeName>
    <alternativeName>
        <fullName evidence="4">Diphthamide synthetase</fullName>
    </alternativeName>
</protein>
<dbReference type="InterPro" id="IPR002761">
    <property type="entry name" value="Diphthami_syn_dom"/>
</dbReference>
<evidence type="ECO:0000256" key="5">
    <source>
        <dbReference type="ARBA" id="ARBA00048108"/>
    </source>
</evidence>
<gene>
    <name evidence="7" type="ORF">SEMRO_1431_G272030.1</name>
</gene>
<name>A0A9N8HSD5_9STRA</name>
<dbReference type="Pfam" id="PF01902">
    <property type="entry name" value="Diphthami_syn_2"/>
    <property type="match status" value="1"/>
</dbReference>
<dbReference type="AlphaFoldDB" id="A0A9N8HSD5"/>
<sequence length="284" mass="31671">MADSTSATTSTISSPEAVLKAKDNEALAAMRGRDCLKAFSGQRAAISFTGGKDCHLALQRCVDAGIEIVCGCSFVSPGHSFQAHRMEWQQTQGKTMGIPIIQCPLTELESNNNDYKAAYAAAIRKLQEDCKIQLIITGDIDYVGTSTTNFMQQVCIEKDTRGVQVLLPLWQQSRQDLLEEMLHTCQLDIRLCCVKSPHFDATWIGRQLDDKAVNELKAKTEHGLDLSGENGEYHTMVVGGPMYKNTPLEFVNVKAKELLQQRGQKEGEQWWVMSETSKLQPRER</sequence>
<evidence type="ECO:0000313" key="8">
    <source>
        <dbReference type="Proteomes" id="UP001153069"/>
    </source>
</evidence>
<dbReference type="CDD" id="cd01994">
    <property type="entry name" value="AANH_PF0828-like"/>
    <property type="match status" value="1"/>
</dbReference>
<evidence type="ECO:0000256" key="2">
    <source>
        <dbReference type="ARBA" id="ARBA00018426"/>
    </source>
</evidence>
<keyword evidence="7" id="KW-0547">Nucleotide-binding</keyword>
<dbReference type="EC" id="6.3.1.14" evidence="1"/>
<organism evidence="7 8">
    <name type="scientific">Seminavis robusta</name>
    <dbReference type="NCBI Taxonomy" id="568900"/>
    <lineage>
        <taxon>Eukaryota</taxon>
        <taxon>Sar</taxon>
        <taxon>Stramenopiles</taxon>
        <taxon>Ochrophyta</taxon>
        <taxon>Bacillariophyta</taxon>
        <taxon>Bacillariophyceae</taxon>
        <taxon>Bacillariophycidae</taxon>
        <taxon>Naviculales</taxon>
        <taxon>Naviculaceae</taxon>
        <taxon>Seminavis</taxon>
    </lineage>
</organism>
<feature type="domain" description="Diphthamide synthase" evidence="6">
    <location>
        <begin position="43"/>
        <end position="256"/>
    </location>
</feature>